<evidence type="ECO:0000256" key="5">
    <source>
        <dbReference type="SAM" id="Phobius"/>
    </source>
</evidence>
<protein>
    <submittedName>
        <fullName evidence="6">HlyD family secretion protein</fullName>
    </submittedName>
</protein>
<keyword evidence="7" id="KW-1185">Reference proteome</keyword>
<dbReference type="RefSeq" id="WP_377183791.1">
    <property type="nucleotide sequence ID" value="NZ_JBHUPD010000001.1"/>
</dbReference>
<name>A0ABW5YBU6_9SPHI</name>
<organism evidence="6 7">
    <name type="scientific">Mucilaginibacter ximonensis</name>
    <dbReference type="NCBI Taxonomy" id="538021"/>
    <lineage>
        <taxon>Bacteria</taxon>
        <taxon>Pseudomonadati</taxon>
        <taxon>Bacteroidota</taxon>
        <taxon>Sphingobacteriia</taxon>
        <taxon>Sphingobacteriales</taxon>
        <taxon>Sphingobacteriaceae</taxon>
        <taxon>Mucilaginibacter</taxon>
    </lineage>
</organism>
<gene>
    <name evidence="6" type="ORF">ACFS5N_07460</name>
</gene>
<dbReference type="EMBL" id="JBHUPD010000001">
    <property type="protein sequence ID" value="MFD2872297.1"/>
    <property type="molecule type" value="Genomic_DNA"/>
</dbReference>
<evidence type="ECO:0000256" key="3">
    <source>
        <dbReference type="ARBA" id="ARBA00022989"/>
    </source>
</evidence>
<dbReference type="PANTHER" id="PTHR30386">
    <property type="entry name" value="MEMBRANE FUSION SUBUNIT OF EMRAB-TOLC MULTIDRUG EFFLUX PUMP"/>
    <property type="match status" value="1"/>
</dbReference>
<evidence type="ECO:0000256" key="2">
    <source>
        <dbReference type="ARBA" id="ARBA00022692"/>
    </source>
</evidence>
<keyword evidence="2 5" id="KW-0812">Transmembrane</keyword>
<dbReference type="PANTHER" id="PTHR30386:SF26">
    <property type="entry name" value="TRANSPORT PROTEIN COMB"/>
    <property type="match status" value="1"/>
</dbReference>
<keyword evidence="4 5" id="KW-0472">Membrane</keyword>
<keyword evidence="3 5" id="KW-1133">Transmembrane helix</keyword>
<proteinExistence type="predicted"/>
<dbReference type="InterPro" id="IPR050739">
    <property type="entry name" value="MFP"/>
</dbReference>
<evidence type="ECO:0000313" key="7">
    <source>
        <dbReference type="Proteomes" id="UP001597557"/>
    </source>
</evidence>
<evidence type="ECO:0000313" key="6">
    <source>
        <dbReference type="EMBL" id="MFD2872297.1"/>
    </source>
</evidence>
<comment type="caution">
    <text evidence="6">The sequence shown here is derived from an EMBL/GenBank/DDBJ whole genome shotgun (WGS) entry which is preliminary data.</text>
</comment>
<evidence type="ECO:0000256" key="1">
    <source>
        <dbReference type="ARBA" id="ARBA00004167"/>
    </source>
</evidence>
<accession>A0ABW5YBU6</accession>
<reference evidence="7" key="1">
    <citation type="journal article" date="2019" name="Int. J. Syst. Evol. Microbiol.">
        <title>The Global Catalogue of Microorganisms (GCM) 10K type strain sequencing project: providing services to taxonomists for standard genome sequencing and annotation.</title>
        <authorList>
            <consortium name="The Broad Institute Genomics Platform"/>
            <consortium name="The Broad Institute Genome Sequencing Center for Infectious Disease"/>
            <person name="Wu L."/>
            <person name="Ma J."/>
        </authorList>
    </citation>
    <scope>NUCLEOTIDE SEQUENCE [LARGE SCALE GENOMIC DNA]</scope>
    <source>
        <strain evidence="7">KCTC 22437</strain>
    </source>
</reference>
<comment type="subcellular location">
    <subcellularLocation>
        <location evidence="1">Membrane</location>
        <topology evidence="1">Single-pass membrane protein</topology>
    </subcellularLocation>
</comment>
<dbReference type="Proteomes" id="UP001597557">
    <property type="component" value="Unassembled WGS sequence"/>
</dbReference>
<feature type="transmembrane region" description="Helical" evidence="5">
    <location>
        <begin position="44"/>
        <end position="63"/>
    </location>
</feature>
<evidence type="ECO:0000256" key="4">
    <source>
        <dbReference type="ARBA" id="ARBA00023136"/>
    </source>
</evidence>
<sequence>MNEETLRDDDEEIIAKDRPLSVQMLRSELAQEIVSRRNGVLEKWALFIFLAMLLLVFGGTWFVHYPDIITSSAVLTAENNPKEITVKQEGHLIKQFVTNNQSVKQGDIIAWMESSADPNQVNELAKEIDKSIDLLTENQPQKISNIINVNLSKLGEIQPDYQQFLLAEDAFNNYISNNTNLAIATSEHKPDHAKIAFQQQLQLLKSRIQLWTSKYILQAPVEGRIAINENIKQDDYLRAGALLGYIMPLNSRYFMQTIVPQSNFGKLDTGLHVQIRFEAYPYEEWGFVNGIISNISNVSTGNGFMATIKFDNGLVTSNQKTLPYRSGLRAQAIIITKNMRLLQKFYYGFVKSTSINK</sequence>